<accession>A0A2H0RJT8</accession>
<dbReference type="Proteomes" id="UP000230833">
    <property type="component" value="Unassembled WGS sequence"/>
</dbReference>
<reference evidence="1 2" key="1">
    <citation type="submission" date="2017-09" db="EMBL/GenBank/DDBJ databases">
        <title>Depth-based differentiation of microbial function through sediment-hosted aquifers and enrichment of novel symbionts in the deep terrestrial subsurface.</title>
        <authorList>
            <person name="Probst A.J."/>
            <person name="Ladd B."/>
            <person name="Jarett J.K."/>
            <person name="Geller-Mcgrath D.E."/>
            <person name="Sieber C.M."/>
            <person name="Emerson J.B."/>
            <person name="Anantharaman K."/>
            <person name="Thomas B.C."/>
            <person name="Malmstrom R."/>
            <person name="Stieglmeier M."/>
            <person name="Klingl A."/>
            <person name="Woyke T."/>
            <person name="Ryan C.M."/>
            <person name="Banfield J.F."/>
        </authorList>
    </citation>
    <scope>NUCLEOTIDE SEQUENCE [LARGE SCALE GENOMIC DNA]</scope>
    <source>
        <strain evidence="1">CG10_big_fil_rev_8_21_14_0_10_45_14</strain>
    </source>
</reference>
<evidence type="ECO:0000313" key="2">
    <source>
        <dbReference type="Proteomes" id="UP000230833"/>
    </source>
</evidence>
<name>A0A2H0RJT8_9BACT</name>
<evidence type="ECO:0008006" key="3">
    <source>
        <dbReference type="Google" id="ProtNLM"/>
    </source>
</evidence>
<comment type="caution">
    <text evidence="1">The sequence shown here is derived from an EMBL/GenBank/DDBJ whole genome shotgun (WGS) entry which is preliminary data.</text>
</comment>
<proteinExistence type="predicted"/>
<dbReference type="AlphaFoldDB" id="A0A2H0RJT8"/>
<dbReference type="InterPro" id="IPR042177">
    <property type="entry name" value="Cell/Rod_1"/>
</dbReference>
<dbReference type="Gene3D" id="2.40.10.340">
    <property type="entry name" value="Rod shape-determining protein MreC, domain 1"/>
    <property type="match status" value="1"/>
</dbReference>
<organism evidence="1 2">
    <name type="scientific">Candidatus Vogelbacteria bacterium CG10_big_fil_rev_8_21_14_0_10_45_14</name>
    <dbReference type="NCBI Taxonomy" id="1975042"/>
    <lineage>
        <taxon>Bacteria</taxon>
        <taxon>Candidatus Vogeliibacteriota</taxon>
    </lineage>
</organism>
<evidence type="ECO:0000313" key="1">
    <source>
        <dbReference type="EMBL" id="PIR46686.1"/>
    </source>
</evidence>
<gene>
    <name evidence="1" type="ORF">COV07_03025</name>
</gene>
<protein>
    <recommendedName>
        <fullName evidence="3">Cell shape protein MreC</fullName>
    </recommendedName>
</protein>
<sequence length="296" mass="33208">MRRDSGYKVRTSRKKRWVILVLLLLLVLVVVPFSPMPDIVQGRVVRVLSPALQFGESIRLGFLAPFKYLKSKKELLAENEKQRMEIIAITSKMAVLSAVEKENDELRSALGRDGAERHDVYSFLDQAMDDDFVPPRNIEDGSVLADVITRPGRSIYDVFLVDVGRDNNIPLHSLVLLDPYTAVGYVDEIDGNVARVRLFSASDTEIQAVSGEEGSIINLRGLGSGTWGGKLPKNMEQEIGTSLYLKSNGKYYLLARILKRLSKDDDSFFEFLAGSPINVNRVHLLYIISDTYRLGE</sequence>
<dbReference type="EMBL" id="PCYL01000032">
    <property type="protein sequence ID" value="PIR46686.1"/>
    <property type="molecule type" value="Genomic_DNA"/>
</dbReference>